<dbReference type="InterPro" id="IPR002500">
    <property type="entry name" value="PAPS_reduct_dom"/>
</dbReference>
<evidence type="ECO:0000259" key="1">
    <source>
        <dbReference type="Pfam" id="PF01507"/>
    </source>
</evidence>
<dbReference type="PANTHER" id="PTHR43196">
    <property type="entry name" value="SULFATE ADENYLYLTRANSFERASE SUBUNIT 2"/>
    <property type="match status" value="1"/>
</dbReference>
<organism evidence="2 3">
    <name type="scientific">Sphingobacterium paludis</name>
    <dbReference type="NCBI Taxonomy" id="1476465"/>
    <lineage>
        <taxon>Bacteria</taxon>
        <taxon>Pseudomonadati</taxon>
        <taxon>Bacteroidota</taxon>
        <taxon>Sphingobacteriia</taxon>
        <taxon>Sphingobacteriales</taxon>
        <taxon>Sphingobacteriaceae</taxon>
        <taxon>Sphingobacterium</taxon>
    </lineage>
</organism>
<protein>
    <submittedName>
        <fullName evidence="2">DNA sulfur modification protein DndC</fullName>
    </submittedName>
</protein>
<dbReference type="Gene3D" id="3.40.50.620">
    <property type="entry name" value="HUPs"/>
    <property type="match status" value="1"/>
</dbReference>
<reference evidence="2 3" key="1">
    <citation type="submission" date="2019-03" db="EMBL/GenBank/DDBJ databases">
        <title>Genomic Encyclopedia of Type Strains, Phase III (KMG-III): the genomes of soil and plant-associated and newly described type strains.</title>
        <authorList>
            <person name="Whitman W."/>
        </authorList>
    </citation>
    <scope>NUCLEOTIDE SEQUENCE [LARGE SCALE GENOMIC DNA]</scope>
    <source>
        <strain evidence="2 3">CGMCC 1.12801</strain>
    </source>
</reference>
<evidence type="ECO:0000313" key="3">
    <source>
        <dbReference type="Proteomes" id="UP000294752"/>
    </source>
</evidence>
<name>A0A4R7D507_9SPHI</name>
<dbReference type="InterPro" id="IPR050128">
    <property type="entry name" value="Sulfate_adenylyltrnsfr_sub2"/>
</dbReference>
<dbReference type="AlphaFoldDB" id="A0A4R7D507"/>
<dbReference type="RefSeq" id="WP_208292283.1">
    <property type="nucleotide sequence ID" value="NZ_SNZV01000003.1"/>
</dbReference>
<dbReference type="GO" id="GO:0003824">
    <property type="term" value="F:catalytic activity"/>
    <property type="evidence" value="ECO:0007669"/>
    <property type="project" value="InterPro"/>
</dbReference>
<feature type="domain" description="Phosphoadenosine phosphosulphate reductase" evidence="1">
    <location>
        <begin position="27"/>
        <end position="206"/>
    </location>
</feature>
<dbReference type="InterPro" id="IPR014729">
    <property type="entry name" value="Rossmann-like_a/b/a_fold"/>
</dbReference>
<keyword evidence="3" id="KW-1185">Reference proteome</keyword>
<comment type="caution">
    <text evidence="2">The sequence shown here is derived from an EMBL/GenBank/DDBJ whole genome shotgun (WGS) entry which is preliminary data.</text>
</comment>
<evidence type="ECO:0000313" key="2">
    <source>
        <dbReference type="EMBL" id="TDS14754.1"/>
    </source>
</evidence>
<proteinExistence type="predicted"/>
<sequence>MRSTFQEQQELTVQSMNAYGPKYDHWVFAWSGGKDSTATLTFVLYLIESGQIKSPKKITVLLADTRLELTPLWMSAMLICDQLRNRSIRVDIVTASIEDRFFVYMFGKGVPPPSNTFRWCTPKLKIDPMMKHLERLYKSKGEKFLLITGVRQGESAARDGRISMSCGKDGAECGQGWYQLTAPDSICDKLAPILHWRVCSVWDWLKIFAPMAKYGAWKTEQVADSYGGDEAEEKNARTGCVGCNLASKDLSLLLTIKNPFWAYLAPLLRLREIYAELKKPHNRLRKTELQIKKDGDLAKNQNRMGPLTFEARLWGLQQVRDIENDINTIAEREGKPTISLINNQEESAIRRMISNNTWPQGWDGTEKKGDEPFLQRFNDGTSQPDLFFDIT</sequence>
<accession>A0A4R7D507</accession>
<dbReference type="Pfam" id="PF01507">
    <property type="entry name" value="PAPS_reduct"/>
    <property type="match status" value="1"/>
</dbReference>
<dbReference type="PANTHER" id="PTHR43196:SF2">
    <property type="entry name" value="PHOSPHOADENOSINE PHOSPHOSULFATE REDUCTASE"/>
    <property type="match status" value="1"/>
</dbReference>
<gene>
    <name evidence="2" type="ORF">B0I21_103253</name>
</gene>
<dbReference type="EMBL" id="SNZV01000003">
    <property type="protein sequence ID" value="TDS14754.1"/>
    <property type="molecule type" value="Genomic_DNA"/>
</dbReference>
<dbReference type="Proteomes" id="UP000294752">
    <property type="component" value="Unassembled WGS sequence"/>
</dbReference>
<dbReference type="SUPFAM" id="SSF52402">
    <property type="entry name" value="Adenine nucleotide alpha hydrolases-like"/>
    <property type="match status" value="1"/>
</dbReference>